<proteinExistence type="predicted"/>
<evidence type="ECO:0000256" key="1">
    <source>
        <dbReference type="SAM" id="Phobius"/>
    </source>
</evidence>
<dbReference type="Proteomes" id="UP000231162">
    <property type="component" value="Unassembled WGS sequence"/>
</dbReference>
<comment type="caution">
    <text evidence="2">The sequence shown here is derived from an EMBL/GenBank/DDBJ whole genome shotgun (WGS) entry which is preliminary data.</text>
</comment>
<accession>A0A2M6R9H7</accession>
<keyword evidence="1" id="KW-0812">Transmembrane</keyword>
<dbReference type="EMBL" id="PEZX01000002">
    <property type="protein sequence ID" value="PIS07294.1"/>
    <property type="molecule type" value="Genomic_DNA"/>
</dbReference>
<keyword evidence="1" id="KW-0472">Membrane</keyword>
<gene>
    <name evidence="2" type="ORF">COT79_00055</name>
</gene>
<sequence length="274" mass="31530">MKHFAPDRKINIRTFILSAIAGLLLFFGFVFLSNNTIMPQGTIYFLNDVTLPQKNQTVVVFSPHPDDETLGAGGYIAKSIYNGASVYIVLVTDGDKRHLKDARYSEFQNATSRLGVPSRNLIYLNYQDGKLTTTSPDDLTRDVQKQIDTLKPDFLIYSYMYDEHPDHAMVGKTVHDIVSTQTNRVTINYQYLIHEPRFPQSKKYRPDMYLLPPIRLVSVDTQWLRYMLTPDQVTQKKEAVEEYTSQLRVPILGNLMRSLIRKNELFLVDLGETL</sequence>
<dbReference type="GO" id="GO:0016811">
    <property type="term" value="F:hydrolase activity, acting on carbon-nitrogen (but not peptide) bonds, in linear amides"/>
    <property type="evidence" value="ECO:0007669"/>
    <property type="project" value="TreeGrafter"/>
</dbReference>
<dbReference type="SUPFAM" id="SSF102588">
    <property type="entry name" value="LmbE-like"/>
    <property type="match status" value="1"/>
</dbReference>
<dbReference type="AlphaFoldDB" id="A0A2M6R9H7"/>
<keyword evidence="1" id="KW-1133">Transmembrane helix</keyword>
<organism evidence="2 3">
    <name type="scientific">Candidatus Berkelbacteria bacterium CG10_big_fil_rev_8_21_14_0_10_43_14</name>
    <dbReference type="NCBI Taxonomy" id="1974515"/>
    <lineage>
        <taxon>Bacteria</taxon>
        <taxon>Candidatus Berkelbacteria</taxon>
    </lineage>
</organism>
<reference evidence="3" key="1">
    <citation type="submission" date="2017-09" db="EMBL/GenBank/DDBJ databases">
        <title>Depth-based differentiation of microbial function through sediment-hosted aquifers and enrichment of novel symbionts in the deep terrestrial subsurface.</title>
        <authorList>
            <person name="Probst A.J."/>
            <person name="Ladd B."/>
            <person name="Jarett J.K."/>
            <person name="Geller-Mcgrath D.E."/>
            <person name="Sieber C.M.K."/>
            <person name="Emerson J.B."/>
            <person name="Anantharaman K."/>
            <person name="Thomas B.C."/>
            <person name="Malmstrom R."/>
            <person name="Stieglmeier M."/>
            <person name="Klingl A."/>
            <person name="Woyke T."/>
            <person name="Ryan C.M."/>
            <person name="Banfield J.F."/>
        </authorList>
    </citation>
    <scope>NUCLEOTIDE SEQUENCE [LARGE SCALE GENOMIC DNA]</scope>
</reference>
<dbReference type="InterPro" id="IPR003737">
    <property type="entry name" value="GlcNAc_PI_deacetylase-related"/>
</dbReference>
<dbReference type="Pfam" id="PF02585">
    <property type="entry name" value="PIG-L"/>
    <property type="match status" value="1"/>
</dbReference>
<dbReference type="PANTHER" id="PTHR12993:SF29">
    <property type="entry name" value="BLR3841 PROTEIN"/>
    <property type="match status" value="1"/>
</dbReference>
<dbReference type="PANTHER" id="PTHR12993">
    <property type="entry name" value="N-ACETYLGLUCOSAMINYL-PHOSPHATIDYLINOSITOL DE-N-ACETYLASE-RELATED"/>
    <property type="match status" value="1"/>
</dbReference>
<evidence type="ECO:0000313" key="3">
    <source>
        <dbReference type="Proteomes" id="UP000231162"/>
    </source>
</evidence>
<evidence type="ECO:0000313" key="2">
    <source>
        <dbReference type="EMBL" id="PIS07294.1"/>
    </source>
</evidence>
<feature type="transmembrane region" description="Helical" evidence="1">
    <location>
        <begin position="12"/>
        <end position="32"/>
    </location>
</feature>
<name>A0A2M6R9H7_9BACT</name>
<dbReference type="Gene3D" id="3.40.50.10320">
    <property type="entry name" value="LmbE-like"/>
    <property type="match status" value="1"/>
</dbReference>
<dbReference type="InterPro" id="IPR024078">
    <property type="entry name" value="LmbE-like_dom_sf"/>
</dbReference>
<protein>
    <submittedName>
        <fullName evidence="2">PIG-L family deacetylase</fullName>
    </submittedName>
</protein>